<dbReference type="PANTHER" id="PTHR13098">
    <property type="entry name" value="WOLFRAMIN"/>
    <property type="match status" value="1"/>
</dbReference>
<evidence type="ECO:0000313" key="3">
    <source>
        <dbReference type="EMBL" id="KAI6650542.1"/>
    </source>
</evidence>
<dbReference type="Pfam" id="PF20053">
    <property type="entry name" value="WC-rich"/>
    <property type="match status" value="1"/>
</dbReference>
<feature type="transmembrane region" description="Helical" evidence="1">
    <location>
        <begin position="342"/>
        <end position="362"/>
    </location>
</feature>
<keyword evidence="1" id="KW-1133">Transmembrane helix</keyword>
<sequence>MDIEKSIDAAWAGLRRVNFKRRDSRNRIGYVSHPDSVDDTMDDAIEPQETVGPSINPNEALTISSQKEFVEWFVHKKNDTEDYTRDDVKVAFEDAIGGNTGFLTTSFISYEQSRYVTEWSEFNEAGIFKKIFKFPRLCLYEIAKSCLSNAQHFSVKLFLNRVSLSKELHMLFILYMYNIMLQPRIFSTILPLAMTYISFGVMTVYSYRIILANFDLLFTSKNIIPRIAVKEDLKNFLTNYFRSKSSLSYLVFLISCIVYLLSVPVSETGSSVITAISLLFLILSSTSQLIARHNKLPGLLALFYLINIEVHALQPVILLTLIILSFVWVVYRYVGHGLGLRIWPHVFFLLWGQTFFVARQYSSLDSASIKGFSLVLLVILIIFILRNYIIHLILPLLFHVIFFYQSYSLLSIGVFLLLTILSILISQFLTKHWIYDWFLSIDPFDVTFTRVLWVGLALLLLISVVKGLIHSSGRLPPLTWDNYYEWCTPPEGWDNVNEAKYQLKCLHLAGRSVSVEGRVLSVSMKSRENAMEYYFNKLPLVYLGDGLKCLFGQGTLSKEDCDTWEGEGDEDICKYSKCAISIGSKFNFEIIIETIHRARGVSTNMKIEASNYYLEEIRELNIYERIMMNADILNPGSRDLILKLKCIQRPDGPCTSGGITRYSFIKYLQKLVSMNLEIDIDIDLYL</sequence>
<protein>
    <submittedName>
        <fullName evidence="3">Wolframin</fullName>
    </submittedName>
</protein>
<feature type="transmembrane region" description="Helical" evidence="1">
    <location>
        <begin position="247"/>
        <end position="265"/>
    </location>
</feature>
<keyword evidence="4" id="KW-1185">Reference proteome</keyword>
<feature type="transmembrane region" description="Helical" evidence="1">
    <location>
        <begin position="450"/>
        <end position="469"/>
    </location>
</feature>
<dbReference type="AlphaFoldDB" id="A0AAV7JP60"/>
<dbReference type="PANTHER" id="PTHR13098:SF3">
    <property type="entry name" value="WOLFRAMIN"/>
    <property type="match status" value="1"/>
</dbReference>
<keyword evidence="1" id="KW-0472">Membrane</keyword>
<keyword evidence="1" id="KW-0812">Transmembrane</keyword>
<evidence type="ECO:0000313" key="4">
    <source>
        <dbReference type="Proteomes" id="UP001165289"/>
    </source>
</evidence>
<evidence type="ECO:0000259" key="2">
    <source>
        <dbReference type="Pfam" id="PF20053"/>
    </source>
</evidence>
<accession>A0AAV7JP60</accession>
<feature type="transmembrane region" description="Helical" evidence="1">
    <location>
        <begin position="185"/>
        <end position="207"/>
    </location>
</feature>
<dbReference type="Proteomes" id="UP001165289">
    <property type="component" value="Unassembled WGS sequence"/>
</dbReference>
<feature type="domain" description="Wolframin cysteine-rich" evidence="2">
    <location>
        <begin position="480"/>
        <end position="576"/>
    </location>
</feature>
<dbReference type="InterPro" id="IPR045400">
    <property type="entry name" value="Wolframin_Cys-rich"/>
</dbReference>
<proteinExistence type="predicted"/>
<feature type="transmembrane region" description="Helical" evidence="1">
    <location>
        <begin position="409"/>
        <end position="430"/>
    </location>
</feature>
<organism evidence="3 4">
    <name type="scientific">Oopsacas minuta</name>
    <dbReference type="NCBI Taxonomy" id="111878"/>
    <lineage>
        <taxon>Eukaryota</taxon>
        <taxon>Metazoa</taxon>
        <taxon>Porifera</taxon>
        <taxon>Hexactinellida</taxon>
        <taxon>Hexasterophora</taxon>
        <taxon>Lyssacinosida</taxon>
        <taxon>Leucopsacidae</taxon>
        <taxon>Oopsacas</taxon>
    </lineage>
</organism>
<comment type="caution">
    <text evidence="3">The sequence shown here is derived from an EMBL/GenBank/DDBJ whole genome shotgun (WGS) entry which is preliminary data.</text>
</comment>
<dbReference type="GO" id="GO:0030968">
    <property type="term" value="P:endoplasmic reticulum unfolded protein response"/>
    <property type="evidence" value="ECO:0007669"/>
    <property type="project" value="TreeGrafter"/>
</dbReference>
<feature type="transmembrane region" description="Helical" evidence="1">
    <location>
        <begin position="272"/>
        <end position="291"/>
    </location>
</feature>
<dbReference type="EMBL" id="JAKMXF010000310">
    <property type="protein sequence ID" value="KAI6650542.1"/>
    <property type="molecule type" value="Genomic_DNA"/>
</dbReference>
<evidence type="ECO:0000256" key="1">
    <source>
        <dbReference type="SAM" id="Phobius"/>
    </source>
</evidence>
<feature type="transmembrane region" description="Helical" evidence="1">
    <location>
        <begin position="374"/>
        <end position="397"/>
    </location>
</feature>
<dbReference type="InterPro" id="IPR026209">
    <property type="entry name" value="Wolframin_fam"/>
</dbReference>
<name>A0AAV7JP60_9METZ</name>
<dbReference type="GO" id="GO:0005789">
    <property type="term" value="C:endoplasmic reticulum membrane"/>
    <property type="evidence" value="ECO:0007669"/>
    <property type="project" value="TreeGrafter"/>
</dbReference>
<gene>
    <name evidence="3" type="ORF">LOD99_7593</name>
</gene>
<reference evidence="3 4" key="1">
    <citation type="journal article" date="2023" name="BMC Biol.">
        <title>The compact genome of the sponge Oopsacas minuta (Hexactinellida) is lacking key metazoan core genes.</title>
        <authorList>
            <person name="Santini S."/>
            <person name="Schenkelaars Q."/>
            <person name="Jourda C."/>
            <person name="Duchesne M."/>
            <person name="Belahbib H."/>
            <person name="Rocher C."/>
            <person name="Selva M."/>
            <person name="Riesgo A."/>
            <person name="Vervoort M."/>
            <person name="Leys S.P."/>
            <person name="Kodjabachian L."/>
            <person name="Le Bivic A."/>
            <person name="Borchiellini C."/>
            <person name="Claverie J.M."/>
            <person name="Renard E."/>
        </authorList>
    </citation>
    <scope>NUCLEOTIDE SEQUENCE [LARGE SCALE GENOMIC DNA]</scope>
    <source>
        <strain evidence="3">SPO-2</strain>
    </source>
</reference>
<feature type="transmembrane region" description="Helical" evidence="1">
    <location>
        <begin position="311"/>
        <end position="330"/>
    </location>
</feature>
<dbReference type="GO" id="GO:0055074">
    <property type="term" value="P:calcium ion homeostasis"/>
    <property type="evidence" value="ECO:0007669"/>
    <property type="project" value="TreeGrafter"/>
</dbReference>